<protein>
    <recommendedName>
        <fullName evidence="5">EF-hand domain-containing protein</fullName>
    </recommendedName>
</protein>
<feature type="region of interest" description="Disordered" evidence="2">
    <location>
        <begin position="438"/>
        <end position="463"/>
    </location>
</feature>
<comment type="caution">
    <text evidence="3">The sequence shown here is derived from an EMBL/GenBank/DDBJ whole genome shotgun (WGS) entry which is preliminary data.</text>
</comment>
<feature type="compositionally biased region" description="Basic and acidic residues" evidence="2">
    <location>
        <begin position="438"/>
        <end position="450"/>
    </location>
</feature>
<dbReference type="SUPFAM" id="SSF47473">
    <property type="entry name" value="EF-hand"/>
    <property type="match status" value="1"/>
</dbReference>
<evidence type="ECO:0000313" key="3">
    <source>
        <dbReference type="EMBL" id="KAH7297791.1"/>
    </source>
</evidence>
<dbReference type="EMBL" id="CM035430">
    <property type="protein sequence ID" value="KAH7297791.1"/>
    <property type="molecule type" value="Genomic_DNA"/>
</dbReference>
<dbReference type="PROSITE" id="PS00018">
    <property type="entry name" value="EF_HAND_1"/>
    <property type="match status" value="1"/>
</dbReference>
<keyword evidence="1" id="KW-0106">Calcium</keyword>
<dbReference type="Gene3D" id="1.10.238.10">
    <property type="entry name" value="EF-hand"/>
    <property type="match status" value="1"/>
</dbReference>
<accession>A0A8T2RP55</accession>
<feature type="compositionally biased region" description="Low complexity" evidence="2">
    <location>
        <begin position="397"/>
        <end position="409"/>
    </location>
</feature>
<dbReference type="InterPro" id="IPR018247">
    <property type="entry name" value="EF_Hand_1_Ca_BS"/>
</dbReference>
<evidence type="ECO:0000256" key="1">
    <source>
        <dbReference type="ARBA" id="ARBA00022837"/>
    </source>
</evidence>
<proteinExistence type="predicted"/>
<keyword evidence="4" id="KW-1185">Reference proteome</keyword>
<organism evidence="3 4">
    <name type="scientific">Ceratopteris richardii</name>
    <name type="common">Triangle waterfern</name>
    <dbReference type="NCBI Taxonomy" id="49495"/>
    <lineage>
        <taxon>Eukaryota</taxon>
        <taxon>Viridiplantae</taxon>
        <taxon>Streptophyta</taxon>
        <taxon>Embryophyta</taxon>
        <taxon>Tracheophyta</taxon>
        <taxon>Polypodiopsida</taxon>
        <taxon>Polypodiidae</taxon>
        <taxon>Polypodiales</taxon>
        <taxon>Pteridineae</taxon>
        <taxon>Pteridaceae</taxon>
        <taxon>Parkerioideae</taxon>
        <taxon>Ceratopteris</taxon>
    </lineage>
</organism>
<sequence>MALTYSQLRSIAELWHEQLPEPVKLKESELFQILDVDNDGKVTLQELLTSRFTEKFAQDFLENLFYNLDAEEKGYLDFTECLTVNYVCNYTSRVCGGCGYNITQGLGYTCLRCLNDMGSETYAKVFSVCLYCYSSRNYRHSHHAMHLLHDFVLLERLLDKWPSTCARVETASAPNKEAQQVLEQCAICGDHHNVTARGFTCNTHMVRMGRESVCEWCSSYFCSRCGNHFHDGTTRAEPGKWLKRNTCLDCRQRNIATDCYNSALQRMQKKLARADLLQQCRTCEIKQRNGTLFWVVNNKNALTSSAAALRSSTVDAFDDVANFGVGVLPINRSSDVRDSGGGADNGVLGNVIDGRTSGASCSRLAGHRGQERLGNSGNGGTDGYMERNPNQRREEYSSNSSSINAYNGNRTGERGYPNRPSGAADAAMAISRVLHDVDPTGESMKSKQGETRTPVIRRWSWRN</sequence>
<dbReference type="AlphaFoldDB" id="A0A8T2RP55"/>
<feature type="region of interest" description="Disordered" evidence="2">
    <location>
        <begin position="366"/>
        <end position="423"/>
    </location>
</feature>
<dbReference type="OrthoDB" id="912526at2759"/>
<evidence type="ECO:0000256" key="2">
    <source>
        <dbReference type="SAM" id="MobiDB-lite"/>
    </source>
</evidence>
<dbReference type="OMA" id="SITWSER"/>
<dbReference type="InterPro" id="IPR011992">
    <property type="entry name" value="EF-hand-dom_pair"/>
</dbReference>
<name>A0A8T2RP55_CERRI</name>
<reference evidence="3" key="1">
    <citation type="submission" date="2021-08" db="EMBL/GenBank/DDBJ databases">
        <title>WGS assembly of Ceratopteris richardii.</title>
        <authorList>
            <person name="Marchant D.B."/>
            <person name="Chen G."/>
            <person name="Jenkins J."/>
            <person name="Shu S."/>
            <person name="Leebens-Mack J."/>
            <person name="Grimwood J."/>
            <person name="Schmutz J."/>
            <person name="Soltis P."/>
            <person name="Soltis D."/>
            <person name="Chen Z.-H."/>
        </authorList>
    </citation>
    <scope>NUCLEOTIDE SEQUENCE</scope>
    <source>
        <strain evidence="3">Whitten #5841</strain>
        <tissue evidence="3">Leaf</tissue>
    </source>
</reference>
<evidence type="ECO:0008006" key="5">
    <source>
        <dbReference type="Google" id="ProtNLM"/>
    </source>
</evidence>
<gene>
    <name evidence="3" type="ORF">KP509_25G012900</name>
</gene>
<evidence type="ECO:0000313" key="4">
    <source>
        <dbReference type="Proteomes" id="UP000825935"/>
    </source>
</evidence>
<dbReference type="Proteomes" id="UP000825935">
    <property type="component" value="Chromosome 25"/>
</dbReference>